<feature type="domain" description="ABC transporter" evidence="4">
    <location>
        <begin position="317"/>
        <end position="538"/>
    </location>
</feature>
<dbReference type="CDD" id="cd03221">
    <property type="entry name" value="ABCF_EF-3"/>
    <property type="match status" value="2"/>
</dbReference>
<dbReference type="Pfam" id="PF00005">
    <property type="entry name" value="ABC_tran"/>
    <property type="match status" value="2"/>
</dbReference>
<feature type="domain" description="ABC transporter" evidence="4">
    <location>
        <begin position="4"/>
        <end position="259"/>
    </location>
</feature>
<dbReference type="PANTHER" id="PTHR19211">
    <property type="entry name" value="ATP-BINDING TRANSPORT PROTEIN-RELATED"/>
    <property type="match status" value="1"/>
</dbReference>
<evidence type="ECO:0000256" key="1">
    <source>
        <dbReference type="ARBA" id="ARBA00022737"/>
    </source>
</evidence>
<gene>
    <name evidence="5" type="ORF">DNL40_01255</name>
</gene>
<protein>
    <submittedName>
        <fullName evidence="5">ABC transporter ATP-binding protein</fullName>
    </submittedName>
</protein>
<proteinExistence type="predicted"/>
<evidence type="ECO:0000313" key="5">
    <source>
        <dbReference type="EMBL" id="PZR55050.1"/>
    </source>
</evidence>
<keyword evidence="6" id="KW-1185">Reference proteome</keyword>
<evidence type="ECO:0000259" key="4">
    <source>
        <dbReference type="PROSITE" id="PS50893"/>
    </source>
</evidence>
<comment type="caution">
    <text evidence="5">The sequence shown here is derived from an EMBL/GenBank/DDBJ whole genome shotgun (WGS) entry which is preliminary data.</text>
</comment>
<dbReference type="AlphaFoldDB" id="A0A2W5WV65"/>
<dbReference type="Proteomes" id="UP000248783">
    <property type="component" value="Unassembled WGS sequence"/>
</dbReference>
<dbReference type="InterPro" id="IPR003593">
    <property type="entry name" value="AAA+_ATPase"/>
</dbReference>
<dbReference type="Gene3D" id="3.40.50.300">
    <property type="entry name" value="P-loop containing nucleotide triphosphate hydrolases"/>
    <property type="match status" value="2"/>
</dbReference>
<accession>A0A2W5WV65</accession>
<dbReference type="SUPFAM" id="SSF52540">
    <property type="entry name" value="P-loop containing nucleoside triphosphate hydrolases"/>
    <property type="match status" value="2"/>
</dbReference>
<sequence>MGHLEVAHVEYVLPDGRTLLDDVSFRVGEGSATALVGPNGAGKTTLLRLVTGELAPDAGSVTVTGGLGVMPQFVGSVRDASTVRDLLVSVAPPQIRDAARAVDTAEQAVMEVDDEPAQMAYAQALADWADVRGYEAETLWDECTVAALGVPYERAQWREVRTLSGGEQKRLVLEALLRGPDEVLLLDEPDNYLDVPGKRWLEEQLRATRKTVLFVSHDRELLARAADRIVALEPGPTGADAWVHGASFATFHEARRERFARFEELRRRWDEKHAQLKKLVVTLRQAAAVSHEMASRYRAAQTRLAKFEEAGPPPEPPRDQDITMRLRGGRTGLRAVTCEGLGLTGLMKPFDLEVFYGERVAVLGSNGSGKSHFLRLLAGGDVAHTGTWRLGARVVPGHFAQTHAHPELAGRTLVDILWADHALQLGPAMSSLRRYELTAAAERPFDRLSGGQQARFQILQLELSGCTALLLDEPTDNLDLESAEALQEGLEAFEGTVLAVTHDRWFARSFDRFLVFGSDGVVRETPEPVWDERRVERAR</sequence>
<dbReference type="RefSeq" id="WP_111249414.1">
    <property type="nucleotide sequence ID" value="NZ_QKWH01000001.1"/>
</dbReference>
<dbReference type="InterPro" id="IPR027417">
    <property type="entry name" value="P-loop_NTPase"/>
</dbReference>
<name>A0A2W5WV65_9MICO</name>
<evidence type="ECO:0000256" key="2">
    <source>
        <dbReference type="ARBA" id="ARBA00022741"/>
    </source>
</evidence>
<reference evidence="5 6" key="1">
    <citation type="submission" date="2018-06" db="EMBL/GenBank/DDBJ databases">
        <title>Whole genome sequencing of a novel hydrocarbon degrading bacterial strain, PW21 isolated from oil contaminated produced water sample.</title>
        <authorList>
            <person name="Nagkirti P."/>
            <person name="Shaikh A."/>
            <person name="Gowdaman V."/>
            <person name="Engineer A.E."/>
            <person name="Dagar S."/>
            <person name="Dhakephalkar P.K."/>
        </authorList>
    </citation>
    <scope>NUCLEOTIDE SEQUENCE [LARGE SCALE GENOMIC DNA]</scope>
    <source>
        <strain evidence="5 6">PW21</strain>
    </source>
</reference>
<keyword evidence="2" id="KW-0547">Nucleotide-binding</keyword>
<keyword evidence="3 5" id="KW-0067">ATP-binding</keyword>
<organism evidence="5 6">
    <name type="scientific">Xylanimonas oleitrophica</name>
    <dbReference type="NCBI Taxonomy" id="2607479"/>
    <lineage>
        <taxon>Bacteria</taxon>
        <taxon>Bacillati</taxon>
        <taxon>Actinomycetota</taxon>
        <taxon>Actinomycetes</taxon>
        <taxon>Micrococcales</taxon>
        <taxon>Promicromonosporaceae</taxon>
        <taxon>Xylanimonas</taxon>
    </lineage>
</organism>
<dbReference type="InterPro" id="IPR003439">
    <property type="entry name" value="ABC_transporter-like_ATP-bd"/>
</dbReference>
<dbReference type="PANTHER" id="PTHR19211:SF69">
    <property type="entry name" value="ATP-BINDING PROTEIN UUP"/>
    <property type="match status" value="1"/>
</dbReference>
<dbReference type="GO" id="GO:0005524">
    <property type="term" value="F:ATP binding"/>
    <property type="evidence" value="ECO:0007669"/>
    <property type="project" value="UniProtKB-KW"/>
</dbReference>
<dbReference type="GO" id="GO:0016887">
    <property type="term" value="F:ATP hydrolysis activity"/>
    <property type="evidence" value="ECO:0007669"/>
    <property type="project" value="InterPro"/>
</dbReference>
<evidence type="ECO:0000256" key="3">
    <source>
        <dbReference type="ARBA" id="ARBA00022840"/>
    </source>
</evidence>
<keyword evidence="1" id="KW-0677">Repeat</keyword>
<evidence type="ECO:0000313" key="6">
    <source>
        <dbReference type="Proteomes" id="UP000248783"/>
    </source>
</evidence>
<dbReference type="InterPro" id="IPR050611">
    <property type="entry name" value="ABCF"/>
</dbReference>
<dbReference type="PROSITE" id="PS50893">
    <property type="entry name" value="ABC_TRANSPORTER_2"/>
    <property type="match status" value="2"/>
</dbReference>
<dbReference type="EMBL" id="QKWH01000001">
    <property type="protein sequence ID" value="PZR55050.1"/>
    <property type="molecule type" value="Genomic_DNA"/>
</dbReference>
<dbReference type="SMART" id="SM00382">
    <property type="entry name" value="AAA"/>
    <property type="match status" value="2"/>
</dbReference>